<protein>
    <submittedName>
        <fullName evidence="1">Uncharacterized protein</fullName>
    </submittedName>
</protein>
<reference evidence="1 2" key="1">
    <citation type="journal article" date="2024" name="BMC Genomics">
        <title>De novo assembly and annotation of Popillia japonica's genome with initial clues to its potential as an invasive pest.</title>
        <authorList>
            <person name="Cucini C."/>
            <person name="Boschi S."/>
            <person name="Funari R."/>
            <person name="Cardaioli E."/>
            <person name="Iannotti N."/>
            <person name="Marturano G."/>
            <person name="Paoli F."/>
            <person name="Bruttini M."/>
            <person name="Carapelli A."/>
            <person name="Frati F."/>
            <person name="Nardi F."/>
        </authorList>
    </citation>
    <scope>NUCLEOTIDE SEQUENCE [LARGE SCALE GENOMIC DNA]</scope>
    <source>
        <strain evidence="1">DMR45628</strain>
    </source>
</reference>
<sequence length="82" mass="9171">MGIGRSKKTECVILKGRKGRDASRFLCQRVDIKPKKFVICLGILARQDGLYGEHIKESTLKAEAQLMKITATAQGRTPMHEN</sequence>
<gene>
    <name evidence="1" type="ORF">QE152_g37305</name>
</gene>
<accession>A0AAW1IB08</accession>
<dbReference type="Proteomes" id="UP001458880">
    <property type="component" value="Unassembled WGS sequence"/>
</dbReference>
<proteinExistence type="predicted"/>
<dbReference type="EMBL" id="JASPKY010000717">
    <property type="protein sequence ID" value="KAK9686287.1"/>
    <property type="molecule type" value="Genomic_DNA"/>
</dbReference>
<evidence type="ECO:0000313" key="2">
    <source>
        <dbReference type="Proteomes" id="UP001458880"/>
    </source>
</evidence>
<name>A0AAW1IB08_POPJA</name>
<comment type="caution">
    <text evidence="1">The sequence shown here is derived from an EMBL/GenBank/DDBJ whole genome shotgun (WGS) entry which is preliminary data.</text>
</comment>
<organism evidence="1 2">
    <name type="scientific">Popillia japonica</name>
    <name type="common">Japanese beetle</name>
    <dbReference type="NCBI Taxonomy" id="7064"/>
    <lineage>
        <taxon>Eukaryota</taxon>
        <taxon>Metazoa</taxon>
        <taxon>Ecdysozoa</taxon>
        <taxon>Arthropoda</taxon>
        <taxon>Hexapoda</taxon>
        <taxon>Insecta</taxon>
        <taxon>Pterygota</taxon>
        <taxon>Neoptera</taxon>
        <taxon>Endopterygota</taxon>
        <taxon>Coleoptera</taxon>
        <taxon>Polyphaga</taxon>
        <taxon>Scarabaeiformia</taxon>
        <taxon>Scarabaeidae</taxon>
        <taxon>Rutelinae</taxon>
        <taxon>Popillia</taxon>
    </lineage>
</organism>
<dbReference type="AlphaFoldDB" id="A0AAW1IB08"/>
<keyword evidence="2" id="KW-1185">Reference proteome</keyword>
<evidence type="ECO:0000313" key="1">
    <source>
        <dbReference type="EMBL" id="KAK9686287.1"/>
    </source>
</evidence>